<keyword evidence="1" id="KW-0812">Transmembrane</keyword>
<gene>
    <name evidence="2" type="ORF">QE109_05550</name>
</gene>
<evidence type="ECO:0000256" key="1">
    <source>
        <dbReference type="SAM" id="Phobius"/>
    </source>
</evidence>
<keyword evidence="3" id="KW-1185">Reference proteome</keyword>
<accession>A0ABT6NB05</accession>
<reference evidence="2 3" key="1">
    <citation type="submission" date="2023-04" db="EMBL/GenBank/DDBJ databases">
        <title>Fusibacter bizertensis strain WBS, isolated from littoral bottom sediments of the Arctic seas - biochemical and genomic analysis.</title>
        <authorList>
            <person name="Brioukhanov A.L."/>
        </authorList>
    </citation>
    <scope>NUCLEOTIDE SEQUENCE [LARGE SCALE GENOMIC DNA]</scope>
    <source>
        <strain evidence="2 3">WBS</strain>
    </source>
</reference>
<comment type="caution">
    <text evidence="2">The sequence shown here is derived from an EMBL/GenBank/DDBJ whole genome shotgun (WGS) entry which is preliminary data.</text>
</comment>
<feature type="transmembrane region" description="Helical" evidence="1">
    <location>
        <begin position="57"/>
        <end position="77"/>
    </location>
</feature>
<dbReference type="RefSeq" id="WP_281093420.1">
    <property type="nucleotide sequence ID" value="NZ_JARYZI010000003.1"/>
</dbReference>
<keyword evidence="1" id="KW-1133">Transmembrane helix</keyword>
<evidence type="ECO:0000313" key="3">
    <source>
        <dbReference type="Proteomes" id="UP001158045"/>
    </source>
</evidence>
<evidence type="ECO:0000313" key="2">
    <source>
        <dbReference type="EMBL" id="MDH8677600.1"/>
    </source>
</evidence>
<protein>
    <submittedName>
        <fullName evidence="2">Uncharacterized protein</fullName>
    </submittedName>
</protein>
<dbReference type="EMBL" id="JARYZI010000003">
    <property type="protein sequence ID" value="MDH8677600.1"/>
    <property type="molecule type" value="Genomic_DNA"/>
</dbReference>
<keyword evidence="1" id="KW-0472">Membrane</keyword>
<name>A0ABT6NB05_9FIRM</name>
<organism evidence="2 3">
    <name type="scientific">Fusibacter bizertensis</name>
    <dbReference type="NCBI Taxonomy" id="1488331"/>
    <lineage>
        <taxon>Bacteria</taxon>
        <taxon>Bacillati</taxon>
        <taxon>Bacillota</taxon>
        <taxon>Clostridia</taxon>
        <taxon>Eubacteriales</taxon>
        <taxon>Eubacteriales Family XII. Incertae Sedis</taxon>
        <taxon>Fusibacter</taxon>
    </lineage>
</organism>
<dbReference type="Proteomes" id="UP001158045">
    <property type="component" value="Unassembled WGS sequence"/>
</dbReference>
<sequence>MSKEILEQLEFEKNKRKILEQTNMMKKPIVTETENSNKYAWEYELDFYRKSKRKDRFYTFGSICGILALVISLIFHGNEILSFLMQF</sequence>
<proteinExistence type="predicted"/>